<proteinExistence type="predicted"/>
<gene>
    <name evidence="1" type="ORF">V9T40_011825</name>
</gene>
<sequence length="110" mass="13334">MYNDINNEETKHILVHYWRPIRHFSHRNSQELLAEDGRRAHIAYVYAQETARKNDGREWKNSHNADEMRDSGEAFSSIDIFDDKQRCYPRTHVFIRFTCPPFDVSSHHWW</sequence>
<keyword evidence="2" id="KW-1185">Reference proteome</keyword>
<organism evidence="1 2">
    <name type="scientific">Parthenolecanium corni</name>
    <dbReference type="NCBI Taxonomy" id="536013"/>
    <lineage>
        <taxon>Eukaryota</taxon>
        <taxon>Metazoa</taxon>
        <taxon>Ecdysozoa</taxon>
        <taxon>Arthropoda</taxon>
        <taxon>Hexapoda</taxon>
        <taxon>Insecta</taxon>
        <taxon>Pterygota</taxon>
        <taxon>Neoptera</taxon>
        <taxon>Paraneoptera</taxon>
        <taxon>Hemiptera</taxon>
        <taxon>Sternorrhyncha</taxon>
        <taxon>Coccoidea</taxon>
        <taxon>Coccidae</taxon>
        <taxon>Parthenolecanium</taxon>
    </lineage>
</organism>
<evidence type="ECO:0000313" key="2">
    <source>
        <dbReference type="Proteomes" id="UP001367676"/>
    </source>
</evidence>
<dbReference type="Proteomes" id="UP001367676">
    <property type="component" value="Unassembled WGS sequence"/>
</dbReference>
<protein>
    <submittedName>
        <fullName evidence="1">Uncharacterized protein</fullName>
    </submittedName>
</protein>
<name>A0AAN9XYX5_9HEMI</name>
<reference evidence="1 2" key="1">
    <citation type="submission" date="2024-03" db="EMBL/GenBank/DDBJ databases">
        <title>Adaptation during the transition from Ophiocordyceps entomopathogen to insect associate is accompanied by gene loss and intensified selection.</title>
        <authorList>
            <person name="Ward C.M."/>
            <person name="Onetto C.A."/>
            <person name="Borneman A.R."/>
        </authorList>
    </citation>
    <scope>NUCLEOTIDE SEQUENCE [LARGE SCALE GENOMIC DNA]</scope>
    <source>
        <strain evidence="1">AWRI1</strain>
        <tissue evidence="1">Single Adult Female</tissue>
    </source>
</reference>
<comment type="caution">
    <text evidence="1">The sequence shown here is derived from an EMBL/GenBank/DDBJ whole genome shotgun (WGS) entry which is preliminary data.</text>
</comment>
<accession>A0AAN9XYX5</accession>
<evidence type="ECO:0000313" key="1">
    <source>
        <dbReference type="EMBL" id="KAK7575539.1"/>
    </source>
</evidence>
<dbReference type="AlphaFoldDB" id="A0AAN9XYX5"/>
<dbReference type="EMBL" id="JBBCAQ010000036">
    <property type="protein sequence ID" value="KAK7575539.1"/>
    <property type="molecule type" value="Genomic_DNA"/>
</dbReference>